<evidence type="ECO:0000313" key="5">
    <source>
        <dbReference type="Proteomes" id="UP001305498"/>
    </source>
</evidence>
<dbReference type="InterPro" id="IPR028098">
    <property type="entry name" value="Glyco_trans_4-like_N"/>
</dbReference>
<evidence type="ECO:0000256" key="1">
    <source>
        <dbReference type="ARBA" id="ARBA00022676"/>
    </source>
</evidence>
<keyword evidence="1" id="KW-0328">Glycosyltransferase</keyword>
<dbReference type="GO" id="GO:0016757">
    <property type="term" value="F:glycosyltransferase activity"/>
    <property type="evidence" value="ECO:0007669"/>
    <property type="project" value="UniProtKB-KW"/>
</dbReference>
<dbReference type="AlphaFoldDB" id="A0AA97FH91"/>
<keyword evidence="2" id="KW-0808">Transferase</keyword>
<gene>
    <name evidence="4" type="ORF">N8K70_12845</name>
</gene>
<dbReference type="Proteomes" id="UP001305498">
    <property type="component" value="Chromosome"/>
</dbReference>
<dbReference type="EMBL" id="CP118157">
    <property type="protein sequence ID" value="WOF22265.1"/>
    <property type="molecule type" value="Genomic_DNA"/>
</dbReference>
<name>A0AA97FH91_9MICO</name>
<evidence type="ECO:0000259" key="3">
    <source>
        <dbReference type="Pfam" id="PF13579"/>
    </source>
</evidence>
<proteinExistence type="predicted"/>
<dbReference type="KEGG" id="mbet:N8K70_12845"/>
<organism evidence="4 5">
    <name type="scientific">Microbacterium betulae</name>
    <dbReference type="NCBI Taxonomy" id="2981139"/>
    <lineage>
        <taxon>Bacteria</taxon>
        <taxon>Bacillati</taxon>
        <taxon>Actinomycetota</taxon>
        <taxon>Actinomycetes</taxon>
        <taxon>Micrococcales</taxon>
        <taxon>Microbacteriaceae</taxon>
        <taxon>Microbacterium</taxon>
    </lineage>
</organism>
<evidence type="ECO:0000256" key="2">
    <source>
        <dbReference type="ARBA" id="ARBA00022679"/>
    </source>
</evidence>
<dbReference type="CDD" id="cd03794">
    <property type="entry name" value="GT4_WbuB-like"/>
    <property type="match status" value="1"/>
</dbReference>
<evidence type="ECO:0000313" key="4">
    <source>
        <dbReference type="EMBL" id="WOF22265.1"/>
    </source>
</evidence>
<sequence length="422" mass="45726">MPRPLRRTVVLGMNYPPESTGISPYTGGLARGLARRGITTQVLTAHPHYPAWRIDEGYGQWKRAERSEGVEVLRLRHYVPARPRGLARLLSEVTFGIRLATTPWGSADAVVAVSPALFATWIATARARLTHRDAPFVVWVQDLYGQGMSQLEGDGLAARILRSAERRLLNGADHVVVIHDRFRARVRDDLGVDDSRISVVRNWSHVDRTPPTDPTGTRALLGWGPHERIVLHAGNMGLKQGLDNVVAAARAAHERGSAVRFVLLGDGSERERLHREAAELPSLTFTPALGDDLFLAALGAADVLLVNERPGVTDMAVPSKLTSYFAAGRPVLAATDAHSITADEVRAAGAGVVVPADEPIALLDAALALCHDAPAALRLGASGRRYCETVLDAEHAVDRFAELLSDVVRRSRAEGHRQRTVA</sequence>
<dbReference type="Gene3D" id="3.40.50.2000">
    <property type="entry name" value="Glycogen Phosphorylase B"/>
    <property type="match status" value="2"/>
</dbReference>
<dbReference type="PANTHER" id="PTHR12526">
    <property type="entry name" value="GLYCOSYLTRANSFERASE"/>
    <property type="match status" value="1"/>
</dbReference>
<protein>
    <submittedName>
        <fullName evidence="4">Glycosyltransferase</fullName>
    </submittedName>
</protein>
<dbReference type="RefSeq" id="WP_317138740.1">
    <property type="nucleotide sequence ID" value="NZ_CP118157.1"/>
</dbReference>
<dbReference type="Pfam" id="PF13579">
    <property type="entry name" value="Glyco_trans_4_4"/>
    <property type="match status" value="1"/>
</dbReference>
<keyword evidence="5" id="KW-1185">Reference proteome</keyword>
<accession>A0AA97FH91</accession>
<dbReference type="Pfam" id="PF13692">
    <property type="entry name" value="Glyco_trans_1_4"/>
    <property type="match status" value="1"/>
</dbReference>
<reference evidence="4 5" key="1">
    <citation type="submission" date="2023-02" db="EMBL/GenBank/DDBJ databases">
        <title>Microbacterium betulae sp. nov., isolated from birch wood.</title>
        <authorList>
            <person name="Pasciak M."/>
            <person name="Pawlik K.J."/>
            <person name="Martynowski D."/>
            <person name="Laczmanski L."/>
            <person name="Ciekot J."/>
            <person name="Szponar B."/>
            <person name="Wojcik-Fatla A."/>
            <person name="Mackiewicz B."/>
            <person name="Farian E."/>
            <person name="Cholewa G."/>
            <person name="Cholewa A."/>
            <person name="Dutkiewicz J."/>
        </authorList>
    </citation>
    <scope>NUCLEOTIDE SEQUENCE [LARGE SCALE GENOMIC DNA]</scope>
    <source>
        <strain evidence="4 5">AB</strain>
    </source>
</reference>
<feature type="domain" description="Glycosyltransferase subfamily 4-like N-terminal" evidence="3">
    <location>
        <begin position="20"/>
        <end position="203"/>
    </location>
</feature>
<dbReference type="SUPFAM" id="SSF53756">
    <property type="entry name" value="UDP-Glycosyltransferase/glycogen phosphorylase"/>
    <property type="match status" value="1"/>
</dbReference>